<gene>
    <name evidence="2" type="ORF">H7C19_03320</name>
</gene>
<evidence type="ECO:0000313" key="3">
    <source>
        <dbReference type="Proteomes" id="UP000547209"/>
    </source>
</evidence>
<dbReference type="EMBL" id="JACJVP010000004">
    <property type="protein sequence ID" value="MBB6669712.1"/>
    <property type="molecule type" value="Genomic_DNA"/>
</dbReference>
<dbReference type="RefSeq" id="WP_185141155.1">
    <property type="nucleotide sequence ID" value="NZ_JACJVP010000004.1"/>
</dbReference>
<evidence type="ECO:0000313" key="2">
    <source>
        <dbReference type="EMBL" id="MBB6669712.1"/>
    </source>
</evidence>
<accession>A0A7X0VD80</accession>
<proteinExistence type="predicted"/>
<dbReference type="Proteomes" id="UP000547209">
    <property type="component" value="Unassembled WGS sequence"/>
</dbReference>
<name>A0A7X0VD80_9BACL</name>
<sequence>MAAIVCPWCQSELIQEEGQEPDEFCPVCDNELKGYRTLQFGLGAEAEEEEDEEDEDDVASESETDDLAWGQDGDLREKNEALLRYEETVEALLDEQDLVPECPQCREYMLEAGRQTVSAEAFSPRKAELLGGEAVLQAPFEMHVYVCPSCFAMTHTLSDADRGRVAQKLSREARDD</sequence>
<keyword evidence="3" id="KW-1185">Reference proteome</keyword>
<comment type="caution">
    <text evidence="2">The sequence shown here is derived from an EMBL/GenBank/DDBJ whole genome shotgun (WGS) entry which is preliminary data.</text>
</comment>
<organism evidence="2 3">
    <name type="scientific">Cohnella nanjingensis</name>
    <dbReference type="NCBI Taxonomy" id="1387779"/>
    <lineage>
        <taxon>Bacteria</taxon>
        <taxon>Bacillati</taxon>
        <taxon>Bacillota</taxon>
        <taxon>Bacilli</taxon>
        <taxon>Bacillales</taxon>
        <taxon>Paenibacillaceae</taxon>
        <taxon>Cohnella</taxon>
    </lineage>
</organism>
<feature type="compositionally biased region" description="Acidic residues" evidence="1">
    <location>
        <begin position="45"/>
        <end position="66"/>
    </location>
</feature>
<protein>
    <submittedName>
        <fullName evidence="2">Uncharacterized protein</fullName>
    </submittedName>
</protein>
<dbReference type="AlphaFoldDB" id="A0A7X0VD80"/>
<reference evidence="2 3" key="1">
    <citation type="submission" date="2020-08" db="EMBL/GenBank/DDBJ databases">
        <title>Cohnella phylogeny.</title>
        <authorList>
            <person name="Dunlap C."/>
        </authorList>
    </citation>
    <scope>NUCLEOTIDE SEQUENCE [LARGE SCALE GENOMIC DNA]</scope>
    <source>
        <strain evidence="2 3">DSM 28246</strain>
    </source>
</reference>
<evidence type="ECO:0000256" key="1">
    <source>
        <dbReference type="SAM" id="MobiDB-lite"/>
    </source>
</evidence>
<feature type="region of interest" description="Disordered" evidence="1">
    <location>
        <begin position="42"/>
        <end position="73"/>
    </location>
</feature>